<dbReference type="EMBL" id="GABZ01003307">
    <property type="protein sequence ID" value="JAA50218.1"/>
    <property type="molecule type" value="mRNA"/>
</dbReference>
<name>K9IPS2_DESRO</name>
<proteinExistence type="evidence at transcript level"/>
<accession>K9IPS2</accession>
<feature type="non-terminal residue" evidence="1">
    <location>
        <position position="1"/>
    </location>
</feature>
<protein>
    <submittedName>
        <fullName evidence="1">Uncharacterized protein</fullName>
    </submittedName>
</protein>
<sequence length="83" mass="9370">STLFTKIWDKQKNNAGVNTFLLDSFQVSCYSYVSRFRTNCGKKRKNSWRVKKKENKEGFGLWVTAGALKGSAPEEPGVSVYEG</sequence>
<organism evidence="1">
    <name type="scientific">Desmodus rotundus</name>
    <name type="common">Vampire bat</name>
    <dbReference type="NCBI Taxonomy" id="9430"/>
    <lineage>
        <taxon>Eukaryota</taxon>
        <taxon>Metazoa</taxon>
        <taxon>Chordata</taxon>
        <taxon>Craniata</taxon>
        <taxon>Vertebrata</taxon>
        <taxon>Euteleostomi</taxon>
        <taxon>Mammalia</taxon>
        <taxon>Eutheria</taxon>
        <taxon>Laurasiatheria</taxon>
        <taxon>Chiroptera</taxon>
        <taxon>Yangochiroptera</taxon>
        <taxon>Phyllostomidae</taxon>
        <taxon>Desmodontinae</taxon>
        <taxon>Desmodus</taxon>
    </lineage>
</organism>
<dbReference type="AlphaFoldDB" id="K9IPS2"/>
<reference evidence="1" key="1">
    <citation type="submission" date="2012-11" db="EMBL/GenBank/DDBJ databases">
        <title>The Vampirome: Transcriptome and Proteome Analysis of the Submandibular and Accessory Glands of the Vampire Bat and Vector of Human Rabies, Desmodus rotundus.</title>
        <authorList>
            <person name="Francischetti I.M.B."/>
            <person name="Assumpcao T.C.F."/>
            <person name="Ma D."/>
            <person name="Vicente E.C."/>
            <person name="Ribeiro J.M.C."/>
        </authorList>
    </citation>
    <scope>NUCLEOTIDE SEQUENCE</scope>
    <source>
        <tissue evidence="1">Salivary gland</tissue>
    </source>
</reference>
<evidence type="ECO:0000313" key="1">
    <source>
        <dbReference type="EMBL" id="JAA50218.1"/>
    </source>
</evidence>
<feature type="non-terminal residue" evidence="1">
    <location>
        <position position="83"/>
    </location>
</feature>